<dbReference type="CDD" id="cd15039">
    <property type="entry name" value="7tmB3_Methuselah-like"/>
    <property type="match status" value="1"/>
</dbReference>
<dbReference type="Proteomes" id="UP000198287">
    <property type="component" value="Unassembled WGS sequence"/>
</dbReference>
<gene>
    <name evidence="9" type="ORF">Fcan01_04229</name>
</gene>
<keyword evidence="10" id="KW-1185">Reference proteome</keyword>
<dbReference type="PROSITE" id="PS50261">
    <property type="entry name" value="G_PROTEIN_RECEP_F2_4"/>
    <property type="match status" value="1"/>
</dbReference>
<comment type="caution">
    <text evidence="9">The sequence shown here is derived from an EMBL/GenBank/DDBJ whole genome shotgun (WGS) entry which is preliminary data.</text>
</comment>
<evidence type="ECO:0000313" key="10">
    <source>
        <dbReference type="Proteomes" id="UP000198287"/>
    </source>
</evidence>
<evidence type="ECO:0000256" key="5">
    <source>
        <dbReference type="SAM" id="MobiDB-lite"/>
    </source>
</evidence>
<evidence type="ECO:0000256" key="2">
    <source>
        <dbReference type="ARBA" id="ARBA00022692"/>
    </source>
</evidence>
<feature type="signal peptide" evidence="7">
    <location>
        <begin position="1"/>
        <end position="27"/>
    </location>
</feature>
<feature type="chain" id="PRO_5012126916" evidence="7">
    <location>
        <begin position="28"/>
        <end position="697"/>
    </location>
</feature>
<evidence type="ECO:0000256" key="3">
    <source>
        <dbReference type="ARBA" id="ARBA00022989"/>
    </source>
</evidence>
<proteinExistence type="predicted"/>
<protein>
    <submittedName>
        <fullName evidence="9">G-protein coupled receptor Mth2</fullName>
    </submittedName>
</protein>
<feature type="transmembrane region" description="Helical" evidence="6">
    <location>
        <begin position="340"/>
        <end position="363"/>
    </location>
</feature>
<dbReference type="GO" id="GO:0004930">
    <property type="term" value="F:G protein-coupled receptor activity"/>
    <property type="evidence" value="ECO:0007669"/>
    <property type="project" value="InterPro"/>
</dbReference>
<feature type="compositionally biased region" description="Basic and acidic residues" evidence="5">
    <location>
        <begin position="685"/>
        <end position="697"/>
    </location>
</feature>
<dbReference type="InterPro" id="IPR017981">
    <property type="entry name" value="GPCR_2-like_7TM"/>
</dbReference>
<comment type="subcellular location">
    <subcellularLocation>
        <location evidence="1">Membrane</location>
        <topology evidence="1">Multi-pass membrane protein</topology>
    </subcellularLocation>
</comment>
<feature type="transmembrane region" description="Helical" evidence="6">
    <location>
        <begin position="550"/>
        <end position="571"/>
    </location>
</feature>
<accession>A0A226EPE9</accession>
<dbReference type="AlphaFoldDB" id="A0A226EPE9"/>
<organism evidence="9 10">
    <name type="scientific">Folsomia candida</name>
    <name type="common">Springtail</name>
    <dbReference type="NCBI Taxonomy" id="158441"/>
    <lineage>
        <taxon>Eukaryota</taxon>
        <taxon>Metazoa</taxon>
        <taxon>Ecdysozoa</taxon>
        <taxon>Arthropoda</taxon>
        <taxon>Hexapoda</taxon>
        <taxon>Collembola</taxon>
        <taxon>Entomobryomorpha</taxon>
        <taxon>Isotomoidea</taxon>
        <taxon>Isotomidae</taxon>
        <taxon>Proisotominae</taxon>
        <taxon>Folsomia</taxon>
    </lineage>
</organism>
<dbReference type="PANTHER" id="PTHR46953">
    <property type="entry name" value="G-PROTEIN COUPLED RECEPTOR MTH-LIKE 1-RELATED"/>
    <property type="match status" value="1"/>
</dbReference>
<evidence type="ECO:0000313" key="9">
    <source>
        <dbReference type="EMBL" id="OXA59160.1"/>
    </source>
</evidence>
<feature type="transmembrane region" description="Helical" evidence="6">
    <location>
        <begin position="370"/>
        <end position="388"/>
    </location>
</feature>
<reference evidence="9 10" key="1">
    <citation type="submission" date="2015-12" db="EMBL/GenBank/DDBJ databases">
        <title>The genome of Folsomia candida.</title>
        <authorList>
            <person name="Faddeeva A."/>
            <person name="Derks M.F."/>
            <person name="Anvar Y."/>
            <person name="Smit S."/>
            <person name="Van Straalen N."/>
            <person name="Roelofs D."/>
        </authorList>
    </citation>
    <scope>NUCLEOTIDE SEQUENCE [LARGE SCALE GENOMIC DNA]</scope>
    <source>
        <strain evidence="9 10">VU population</strain>
        <tissue evidence="9">Whole body</tissue>
    </source>
</reference>
<dbReference type="Pfam" id="PF00002">
    <property type="entry name" value="7tm_2"/>
    <property type="match status" value="1"/>
</dbReference>
<evidence type="ECO:0000256" key="6">
    <source>
        <dbReference type="SAM" id="Phobius"/>
    </source>
</evidence>
<dbReference type="GO" id="GO:0016020">
    <property type="term" value="C:membrane"/>
    <property type="evidence" value="ECO:0007669"/>
    <property type="project" value="UniProtKB-SubCell"/>
</dbReference>
<feature type="transmembrane region" description="Helical" evidence="6">
    <location>
        <begin position="577"/>
        <end position="600"/>
    </location>
</feature>
<evidence type="ECO:0000256" key="4">
    <source>
        <dbReference type="ARBA" id="ARBA00023136"/>
    </source>
</evidence>
<dbReference type="OMA" id="NGNDEGH"/>
<keyword evidence="2 6" id="KW-0812">Transmembrane</keyword>
<evidence type="ECO:0000259" key="8">
    <source>
        <dbReference type="PROSITE" id="PS50261"/>
    </source>
</evidence>
<keyword evidence="9" id="KW-0675">Receptor</keyword>
<dbReference type="InterPro" id="IPR052808">
    <property type="entry name" value="GPCR_Mth-like"/>
</dbReference>
<feature type="domain" description="G-protein coupled receptors family 2 profile 2" evidence="8">
    <location>
        <begin position="407"/>
        <end position="516"/>
    </location>
</feature>
<name>A0A226EPE9_FOLCA</name>
<dbReference type="EMBL" id="LNIX01000002">
    <property type="protein sequence ID" value="OXA59160.1"/>
    <property type="molecule type" value="Genomic_DNA"/>
</dbReference>
<evidence type="ECO:0000256" key="1">
    <source>
        <dbReference type="ARBA" id="ARBA00004141"/>
    </source>
</evidence>
<dbReference type="InterPro" id="IPR000832">
    <property type="entry name" value="GPCR_2_secretin-like"/>
</dbReference>
<sequence length="697" mass="78382">MGVPKNKPLFCGLVLLLVTIVLPKVKCDHTHVEVIKCPDSPLRLSAPWRIQVPSYPFTMNVTLRQSTQTFFYCSDNPATSVKNVAYFFTTEEELAELEEEFGPQQARTFLMEKVYLTPQGVLAVDHAMYRGDEFCLFNYTAMTRNGQPELIFRICPTNCSSKGSGTSAVDKKSLRNEPCIKKCCPTGMAVDFSEGHPDCLPSSPDRKVWEGKFYNSRTWKRMSPEEEAKLRPHYFHHILSANCTKFETWFGKVVTQGNNTNPKQSARLLSDGNMIYISGNRRWEVLDGVDFCLDGMQNIENDESSPVSKDDGDSWPESDQVLVICATDFKSAKSRDQSIVYMYFLFGAAFFYWLTALVHGLLWDKQNSNGWSMFCLTLSMGFWSIFMGNAHRLGLDGDPALRKSKTCVANAILAHFFMLAGFTWLTLINYSIWSTFRTLAPRAEGKNLKQLVKFIVIGFGFPLTIVLVGVTLEQIYPDKESLVIIPEYGHNICFVAEYAQGVYIYYILGVLFVIIFTLFAMTCLKLHQFQQDTATVRSKSTAGDRSMAQLYAKLSVVLGITWAFEFISWALTNDGQSWFWAFPDLYNLLTSVIIFVIYACKPTTIHQMEQKYPFIKPVTQAVGKVVTAARQTFQSEPASNSTGTSHVYQQGSIAMNASGLEKGESKSGIEMSRVDISTKTMGAGGDKEIVNGDSKER</sequence>
<keyword evidence="4 6" id="KW-0472">Membrane</keyword>
<evidence type="ECO:0000256" key="7">
    <source>
        <dbReference type="SAM" id="SignalP"/>
    </source>
</evidence>
<feature type="transmembrane region" description="Helical" evidence="6">
    <location>
        <begin position="503"/>
        <end position="529"/>
    </location>
</feature>
<keyword evidence="3 6" id="KW-1133">Transmembrane helix</keyword>
<feature type="region of interest" description="Disordered" evidence="5">
    <location>
        <begin position="660"/>
        <end position="697"/>
    </location>
</feature>
<dbReference type="OrthoDB" id="6134459at2759"/>
<dbReference type="Gene3D" id="1.20.1070.10">
    <property type="entry name" value="Rhodopsin 7-helix transmembrane proteins"/>
    <property type="match status" value="1"/>
</dbReference>
<dbReference type="GO" id="GO:0007166">
    <property type="term" value="P:cell surface receptor signaling pathway"/>
    <property type="evidence" value="ECO:0007669"/>
    <property type="project" value="InterPro"/>
</dbReference>
<keyword evidence="7" id="KW-0732">Signal</keyword>
<feature type="transmembrane region" description="Helical" evidence="6">
    <location>
        <begin position="408"/>
        <end position="430"/>
    </location>
</feature>
<feature type="transmembrane region" description="Helical" evidence="6">
    <location>
        <begin position="451"/>
        <end position="472"/>
    </location>
</feature>
<dbReference type="PANTHER" id="PTHR46953:SF1">
    <property type="entry name" value="G-PROTEIN COUPLED RECEPTOR MTH-LIKE 1-RELATED"/>
    <property type="match status" value="1"/>
</dbReference>